<dbReference type="SUPFAM" id="SSF69318">
    <property type="entry name" value="Integrin alpha N-terminal domain"/>
    <property type="match status" value="2"/>
</dbReference>
<protein>
    <recommendedName>
        <fullName evidence="3">UBA domain-containing protein</fullName>
    </recommendedName>
</protein>
<evidence type="ECO:0000313" key="5">
    <source>
        <dbReference type="Proteomes" id="UP000663868"/>
    </source>
</evidence>
<feature type="transmembrane region" description="Helical" evidence="2">
    <location>
        <begin position="1577"/>
        <end position="1605"/>
    </location>
</feature>
<organism evidence="4 5">
    <name type="scientific">Adineta steineri</name>
    <dbReference type="NCBI Taxonomy" id="433720"/>
    <lineage>
        <taxon>Eukaryota</taxon>
        <taxon>Metazoa</taxon>
        <taxon>Spiralia</taxon>
        <taxon>Gnathifera</taxon>
        <taxon>Rotifera</taxon>
        <taxon>Eurotatoria</taxon>
        <taxon>Bdelloidea</taxon>
        <taxon>Adinetida</taxon>
        <taxon>Adinetidae</taxon>
        <taxon>Adineta</taxon>
    </lineage>
</organism>
<feature type="transmembrane region" description="Helical" evidence="2">
    <location>
        <begin position="766"/>
        <end position="784"/>
    </location>
</feature>
<comment type="caution">
    <text evidence="4">The sequence shown here is derived from an EMBL/GenBank/DDBJ whole genome shotgun (WGS) entry which is preliminary data.</text>
</comment>
<feature type="transmembrane region" description="Helical" evidence="2">
    <location>
        <begin position="684"/>
        <end position="707"/>
    </location>
</feature>
<name>A0A819DJP0_9BILA</name>
<proteinExistence type="predicted"/>
<dbReference type="Proteomes" id="UP000663868">
    <property type="component" value="Unassembled WGS sequence"/>
</dbReference>
<dbReference type="Gene3D" id="2.130.10.130">
    <property type="entry name" value="Integrin alpha, N-terminal"/>
    <property type="match status" value="3"/>
</dbReference>
<gene>
    <name evidence="4" type="ORF">KXQ929_LOCUS19144</name>
</gene>
<keyword evidence="2" id="KW-1133">Transmembrane helix</keyword>
<dbReference type="EMBL" id="CAJOBB010001285">
    <property type="protein sequence ID" value="CAF3835672.1"/>
    <property type="molecule type" value="Genomic_DNA"/>
</dbReference>
<feature type="transmembrane region" description="Helical" evidence="2">
    <location>
        <begin position="1664"/>
        <end position="1688"/>
    </location>
</feature>
<dbReference type="InterPro" id="IPR009060">
    <property type="entry name" value="UBA-like_sf"/>
</dbReference>
<keyword evidence="2" id="KW-0812">Transmembrane</keyword>
<reference evidence="4" key="1">
    <citation type="submission" date="2021-02" db="EMBL/GenBank/DDBJ databases">
        <authorList>
            <person name="Nowell W R."/>
        </authorList>
    </citation>
    <scope>NUCLEOTIDE SEQUENCE</scope>
</reference>
<accession>A0A819DJP0</accession>
<dbReference type="Pfam" id="PF00627">
    <property type="entry name" value="UBA"/>
    <property type="match status" value="1"/>
</dbReference>
<dbReference type="InterPro" id="IPR028994">
    <property type="entry name" value="Integrin_alpha_N"/>
</dbReference>
<dbReference type="CDD" id="cd14399">
    <property type="entry name" value="UBA_PLICs"/>
    <property type="match status" value="1"/>
</dbReference>
<evidence type="ECO:0000256" key="2">
    <source>
        <dbReference type="SAM" id="Phobius"/>
    </source>
</evidence>
<dbReference type="InterPro" id="IPR015940">
    <property type="entry name" value="UBA"/>
</dbReference>
<evidence type="ECO:0000259" key="3">
    <source>
        <dbReference type="SMART" id="SM00165"/>
    </source>
</evidence>
<dbReference type="Gene3D" id="1.10.8.10">
    <property type="entry name" value="DNA helicase RuvA subunit, C-terminal domain"/>
    <property type="match status" value="1"/>
</dbReference>
<keyword evidence="1" id="KW-0732">Signal</keyword>
<evidence type="ECO:0000256" key="1">
    <source>
        <dbReference type="ARBA" id="ARBA00022729"/>
    </source>
</evidence>
<dbReference type="Pfam" id="PF13517">
    <property type="entry name" value="FG-GAP_3"/>
    <property type="match status" value="3"/>
</dbReference>
<evidence type="ECO:0000313" key="4">
    <source>
        <dbReference type="EMBL" id="CAF3835672.1"/>
    </source>
</evidence>
<sequence>MYEEIDLTLKKKENNEWNFTCEQYVIIYHLYTNINKKFNRDELNDEPVATILTDDSSNSADLTSRIMQKYMLQIVKSLYLLANILNTSYIQPWLNLLVTNPELCEQISNTFINMLKQIRNREVQALVENQEALEAIKQVQKGLRRLLATSPNLFQTDGLLANLHYDRTGLSSSFNNGTSSSAVIQPTPFDSITTNNISSLNDPDDYEDVSTQTLDVMPNQNINTPSEQLYTIQLEQLLSMGFTNHEANLQALIATHGNIHAAIEWLLFSKMYVKDLFGWFHDKIHNYNLFIPDEDENEDENDLQENHDIILKNQIYATRFYVPLLIIILYILFFISLTNPQTRLYSISNITPDLFTKLHYEYGQSLSCPCTTTNIPYNKFTSTIITYNPICSSIFVSDQWIKALYMPNSSTYLVMDFRTTASSQFEILSALCSIAQNMVYQSLVDFNEIQLVTLELLQENQIESQINDNIKVINSKTRIQFLSPLNFLQIITQSNFYISALNTNVAVEIKITNGLPHINANPTMHFDKNASTPWAATTSSPCYLKYPTVPSGFYSLSEYESVMNHQFWPYNPPYFEPIASSTVDGFFGGCTPLDAVLSSTLDCLYSISCLEIFINYFPGLNQTDFNMSNIVLSSNEKIISLEDSLNKLFIENWSTKINYSDYFSQCAPTACTYTKKDYTNLSHIITLLLSLYGGLTIILRAMIGFLIKTYSKIKHRSLNTNNNNNNKYLLTYIWIFIRWIKQLNLFKSQKNQIINTVEQQRIITRVYLAFLTSSIVILILFTWMNNETVTINVPNPSLATYKDLQNLYPNVLKCPCLNVTTPYNKFMSVSPTFHQICSSEYVSETWISTLFSLDSIESFALQYGETSTFPLWYGLDGRHFRLLSTLCQLANETIIDAIHSFDIQFLIGLNVLTELDFNAQTETTFDQLIQSLITNFDLLVNMTHLFTQVDQPYTTFDNSNLTVSSIIDNITNQQSLQVKFNLTGIQDTDSASVNCICATNLNCQSPVIPPDWIQSNYEYSEHYPSNHIIPGMIQGCFTIDTLLLSSLECYYLHSCLSILHSLLNGLFRDYEYDLEWSSINPLIYNSSSSRFPPNTSLSLIINDMLIEQWNPLYSFEHYYESCAPIYCSYTYTARTITFIGMVIKLVSTIGGLILILRLITPQLVKFVYKILTRHTRRQDQEINSNLFNRIKIFLCNMMRFLSVTLINLNIFPKRSFANNINHMKAQHLGRLSTRLYIVLLIIVIAILSLYTIIQPQILTKSFPQPSFKIYNDLLTHHSSTLQCPCSSISSTYNQFISIEPMFHQICSSSFISDEWRAYITKDLVSDLSTYNIQDYRRFITSHLQFLSGLCSLSIQSVNDSINQFLSSTLVSVELLSETRFRTQIDLLIQQSKLNAPITFTRLLSLIRTINHGNAIVSSYGTNFEFIDPWKDLNRSMAITHGITYDNECSCALISNCTTQANFINENSLEMLPIKGLKIGCTPSESFLSSTLECFYDLSCIHFLEEQMNTTQTNNSMINLSSPLSLNLSQYPMNISIINLVQNLFIENWLTNINYSLYYNQCSPALCSYTYIQQLSSLYTISILLGLYAGLSFILKMICPNIIFIIDKIYWHKKKKKNIIKPTSNVEMTNIEPITTILTNIDIYNTIDNPKSLSATTTTKTFSKLMLCFTFGILLFIFMIISIIIRFIFLNRQQETYNIPTTSPINTVIIPTTDINILTTTISTPTESICQLTFQHIILYNNSDGFEPPSFIINDFNGDNHSDIAVTNCGSSTVNVWSGNGNGSFEFKTTFSTGGLCPFAIDVGDFNRDGLLDFVVINARPNNIVILFANTNGTYQVRQTLTSRRLIPLSVVIGDYDNDGYLDLAATNFDNILIFFGANNGTFGTPLTFCADICQQLLSIAVGDFNNDGRLDLTVTDHSGPYGNNTLIDYAYILLNNGSGYFNTLMSYAVGKLSLPNSIAVDDFNNDNQMDLVIANTWASNVVILLGSTNGTFFTQMPYSTGSVSEPDSVIAGDLNNDGLQDFAVTNTYTNNIGVFFGIGNGSFRTQTSVFTGASSAPYALASGDFNGDGKLDLVISDIALNTISILLNTCHCCSP</sequence>
<feature type="transmembrane region" description="Helical" evidence="2">
    <location>
        <begin position="1136"/>
        <end position="1159"/>
    </location>
</feature>
<feature type="transmembrane region" description="Helical" evidence="2">
    <location>
        <begin position="727"/>
        <end position="746"/>
    </location>
</feature>
<feature type="transmembrane region" description="Helical" evidence="2">
    <location>
        <begin position="1233"/>
        <end position="1253"/>
    </location>
</feature>
<feature type="domain" description="UBA" evidence="3">
    <location>
        <begin position="230"/>
        <end position="268"/>
    </location>
</feature>
<feature type="transmembrane region" description="Helical" evidence="2">
    <location>
        <begin position="320"/>
        <end position="338"/>
    </location>
</feature>
<keyword evidence="2" id="KW-0472">Membrane</keyword>
<dbReference type="InterPro" id="IPR013517">
    <property type="entry name" value="FG-GAP"/>
</dbReference>
<dbReference type="SMART" id="SM00165">
    <property type="entry name" value="UBA"/>
    <property type="match status" value="1"/>
</dbReference>
<dbReference type="SUPFAM" id="SSF46934">
    <property type="entry name" value="UBA-like"/>
    <property type="match status" value="1"/>
</dbReference>
<dbReference type="PANTHER" id="PTHR46580">
    <property type="entry name" value="SENSOR KINASE-RELATED"/>
    <property type="match status" value="1"/>
</dbReference>